<evidence type="ECO:0000256" key="4">
    <source>
        <dbReference type="SAM" id="Phobius"/>
    </source>
</evidence>
<evidence type="ECO:0000259" key="6">
    <source>
        <dbReference type="Pfam" id="PF08245"/>
    </source>
</evidence>
<evidence type="ECO:0000256" key="1">
    <source>
        <dbReference type="ARBA" id="ARBA00022598"/>
    </source>
</evidence>
<feature type="transmembrane region" description="Helical" evidence="4">
    <location>
        <begin position="56"/>
        <end position="80"/>
    </location>
</feature>
<evidence type="ECO:0000256" key="3">
    <source>
        <dbReference type="ARBA" id="ARBA00022840"/>
    </source>
</evidence>
<feature type="domain" description="Mur ligase central" evidence="6">
    <location>
        <begin position="140"/>
        <end position="330"/>
    </location>
</feature>
<dbReference type="SUPFAM" id="SSF53623">
    <property type="entry name" value="MurD-like peptide ligases, catalytic domain"/>
    <property type="match status" value="1"/>
</dbReference>
<dbReference type="PANTHER" id="PTHR43024:SF1">
    <property type="entry name" value="UDP-N-ACETYLMURAMOYL-TRIPEPTIDE--D-ALANYL-D-ALANINE LIGASE"/>
    <property type="match status" value="1"/>
</dbReference>
<dbReference type="EMBL" id="MHWB01000013">
    <property type="protein sequence ID" value="OHB01405.1"/>
    <property type="molecule type" value="Genomic_DNA"/>
</dbReference>
<feature type="transmembrane region" description="Helical" evidence="4">
    <location>
        <begin position="86"/>
        <end position="111"/>
    </location>
</feature>
<evidence type="ECO:0000259" key="5">
    <source>
        <dbReference type="Pfam" id="PF02875"/>
    </source>
</evidence>
<dbReference type="InterPro" id="IPR004101">
    <property type="entry name" value="Mur_ligase_C"/>
</dbReference>
<dbReference type="AlphaFoldDB" id="A0A1G2TVQ2"/>
<dbReference type="InterPro" id="IPR036565">
    <property type="entry name" value="Mur-like_cat_sf"/>
</dbReference>
<name>A0A1G2TVQ2_9BACT</name>
<dbReference type="GO" id="GO:0016881">
    <property type="term" value="F:acid-amino acid ligase activity"/>
    <property type="evidence" value="ECO:0007669"/>
    <property type="project" value="InterPro"/>
</dbReference>
<dbReference type="GO" id="GO:0005524">
    <property type="term" value="F:ATP binding"/>
    <property type="evidence" value="ECO:0007669"/>
    <property type="project" value="UniProtKB-KW"/>
</dbReference>
<dbReference type="Gene3D" id="3.90.190.20">
    <property type="entry name" value="Mur ligase, C-terminal domain"/>
    <property type="match status" value="1"/>
</dbReference>
<dbReference type="Gene3D" id="3.40.1190.10">
    <property type="entry name" value="Mur-like, catalytic domain"/>
    <property type="match status" value="1"/>
</dbReference>
<reference evidence="7 8" key="1">
    <citation type="journal article" date="2016" name="Nat. Commun.">
        <title>Thousands of microbial genomes shed light on interconnected biogeochemical processes in an aquifer system.</title>
        <authorList>
            <person name="Anantharaman K."/>
            <person name="Brown C.T."/>
            <person name="Hug L.A."/>
            <person name="Sharon I."/>
            <person name="Castelle C.J."/>
            <person name="Probst A.J."/>
            <person name="Thomas B.C."/>
            <person name="Singh A."/>
            <person name="Wilkins M.J."/>
            <person name="Karaoz U."/>
            <person name="Brodie E.L."/>
            <person name="Williams K.H."/>
            <person name="Hubbard S.S."/>
            <person name="Banfield J.F."/>
        </authorList>
    </citation>
    <scope>NUCLEOTIDE SEQUENCE [LARGE SCALE GENOMIC DNA]</scope>
</reference>
<dbReference type="Pfam" id="PF02875">
    <property type="entry name" value="Mur_ligase_C"/>
    <property type="match status" value="1"/>
</dbReference>
<evidence type="ECO:0000313" key="7">
    <source>
        <dbReference type="EMBL" id="OHB01405.1"/>
    </source>
</evidence>
<keyword evidence="2" id="KW-0547">Nucleotide-binding</keyword>
<dbReference type="Proteomes" id="UP000177707">
    <property type="component" value="Unassembled WGS sequence"/>
</dbReference>
<gene>
    <name evidence="7" type="ORF">A3A96_01785</name>
</gene>
<dbReference type="InterPro" id="IPR036615">
    <property type="entry name" value="Mur_ligase_C_dom_sf"/>
</dbReference>
<keyword evidence="4" id="KW-0472">Membrane</keyword>
<keyword evidence="3" id="KW-0067">ATP-binding</keyword>
<comment type="caution">
    <text evidence="7">The sequence shown here is derived from an EMBL/GenBank/DDBJ whole genome shotgun (WGS) entry which is preliminary data.</text>
</comment>
<feature type="domain" description="Mur ligase C-terminal" evidence="5">
    <location>
        <begin position="361"/>
        <end position="466"/>
    </location>
</feature>
<dbReference type="SUPFAM" id="SSF53244">
    <property type="entry name" value="MurD-like peptide ligases, peptide-binding domain"/>
    <property type="match status" value="1"/>
</dbReference>
<dbReference type="InterPro" id="IPR051046">
    <property type="entry name" value="MurCDEF_CellWall_CoF430Synth"/>
</dbReference>
<dbReference type="InterPro" id="IPR013221">
    <property type="entry name" value="Mur_ligase_cen"/>
</dbReference>
<evidence type="ECO:0000256" key="2">
    <source>
        <dbReference type="ARBA" id="ARBA00022741"/>
    </source>
</evidence>
<keyword evidence="4" id="KW-0812">Transmembrane</keyword>
<protein>
    <recommendedName>
        <fullName evidence="9">Mur ligase central domain-containing protein</fullName>
    </recommendedName>
</protein>
<dbReference type="Pfam" id="PF08245">
    <property type="entry name" value="Mur_ligase_M"/>
    <property type="match status" value="1"/>
</dbReference>
<proteinExistence type="predicted"/>
<keyword evidence="4" id="KW-1133">Transmembrane helix</keyword>
<dbReference type="PANTHER" id="PTHR43024">
    <property type="entry name" value="UDP-N-ACETYLMURAMOYL-TRIPEPTIDE--D-ALANYL-D-ALANINE LIGASE"/>
    <property type="match status" value="1"/>
</dbReference>
<sequence length="492" mass="55604">MKKFLSKYSLKYPRSLVYMLQASEYNIVEFLDWFRRVKDFAKVEERKTLVKTIKASLLYAIAWNLFILSFAIAIASLWFFEGVRSLLVFLVIFLFAPYLTLYLLSLCTFLLNSVQRPIERIIINKAKEKLQNHKALKIGIAGSFGKTTMKEIIKTVLEGSKNVAATPDNKNTPLGIARFVESLDGDEEILIFEMGEYYEGDIKKLCEIISPDIGVITGVNEAHLDKFKNIERTAKTIFELADFLSKKEGTKVYVNKESRSASESAAHIKNENKPFPKVIYYGHGGIEEGGGNWKVEGAETNLSGTSFILKNNKEEGVVVRSKLLGLHQIGPLAVASHIAQSLGIKLEKIELGLKNTKPFKHRMEPREDAGGVLVIDDSYNGNPDGVKVAIEFLKEIKDKRRFFITPGLVEMGRKTEEVHREIGKELANTGIEKVVLIRNSVTPFIEAGLKENNFKGEVIWFESSLECFSSLPKRTINNDLLLYQNDWPDNYS</sequence>
<organism evidence="7 8">
    <name type="scientific">Candidatus Zambryskibacteria bacterium RIFCSPLOWO2_01_FULL_39_39</name>
    <dbReference type="NCBI Taxonomy" id="1802758"/>
    <lineage>
        <taxon>Bacteria</taxon>
        <taxon>Candidatus Zambryskiibacteriota</taxon>
    </lineage>
</organism>
<evidence type="ECO:0000313" key="8">
    <source>
        <dbReference type="Proteomes" id="UP000177707"/>
    </source>
</evidence>
<dbReference type="STRING" id="1802758.A3A96_01785"/>
<keyword evidence="1" id="KW-0436">Ligase</keyword>
<evidence type="ECO:0008006" key="9">
    <source>
        <dbReference type="Google" id="ProtNLM"/>
    </source>
</evidence>
<accession>A0A1G2TVQ2</accession>